<evidence type="ECO:0000256" key="2">
    <source>
        <dbReference type="ARBA" id="ARBA00022448"/>
    </source>
</evidence>
<evidence type="ECO:0000313" key="10">
    <source>
        <dbReference type="Proteomes" id="UP001165287"/>
    </source>
</evidence>
<feature type="transmembrane region" description="Helical" evidence="7">
    <location>
        <begin position="88"/>
        <end position="112"/>
    </location>
</feature>
<feature type="transmembrane region" description="Helical" evidence="7">
    <location>
        <begin position="124"/>
        <end position="149"/>
    </location>
</feature>
<feature type="transmembrane region" description="Helical" evidence="7">
    <location>
        <begin position="253"/>
        <end position="273"/>
    </location>
</feature>
<protein>
    <submittedName>
        <fullName evidence="9">Sugar ABC transporter permease</fullName>
    </submittedName>
</protein>
<feature type="transmembrane region" description="Helical" evidence="7">
    <location>
        <begin position="224"/>
        <end position="247"/>
    </location>
</feature>
<evidence type="ECO:0000256" key="3">
    <source>
        <dbReference type="ARBA" id="ARBA00022475"/>
    </source>
</evidence>
<gene>
    <name evidence="9" type="ORF">K9V48_26080</name>
</gene>
<keyword evidence="3" id="KW-1003">Cell membrane</keyword>
<organism evidence="9 10">
    <name type="scientific">Metabacillus rhizolycopersici</name>
    <dbReference type="NCBI Taxonomy" id="2875709"/>
    <lineage>
        <taxon>Bacteria</taxon>
        <taxon>Bacillati</taxon>
        <taxon>Bacillota</taxon>
        <taxon>Bacilli</taxon>
        <taxon>Bacillales</taxon>
        <taxon>Bacillaceae</taxon>
        <taxon>Metabacillus</taxon>
    </lineage>
</organism>
<dbReference type="PROSITE" id="PS50928">
    <property type="entry name" value="ABC_TM1"/>
    <property type="match status" value="1"/>
</dbReference>
<comment type="similarity">
    <text evidence="7">Belongs to the binding-protein-dependent transport system permease family.</text>
</comment>
<comment type="subcellular location">
    <subcellularLocation>
        <location evidence="1 7">Cell membrane</location>
        <topology evidence="1 7">Multi-pass membrane protein</topology>
    </subcellularLocation>
</comment>
<evidence type="ECO:0000256" key="5">
    <source>
        <dbReference type="ARBA" id="ARBA00022989"/>
    </source>
</evidence>
<keyword evidence="4 7" id="KW-0812">Transmembrane</keyword>
<dbReference type="EMBL" id="JAIQUM010000126">
    <property type="protein sequence ID" value="MBZ5753595.1"/>
    <property type="molecule type" value="Genomic_DNA"/>
</dbReference>
<accession>A0ABS7V0B0</accession>
<proteinExistence type="inferred from homology"/>
<dbReference type="RefSeq" id="WP_224142007.1">
    <property type="nucleotide sequence ID" value="NZ_JAIQUM010000126.1"/>
</dbReference>
<feature type="transmembrane region" description="Helical" evidence="7">
    <location>
        <begin position="29"/>
        <end position="47"/>
    </location>
</feature>
<keyword evidence="2 7" id="KW-0813">Transport</keyword>
<evidence type="ECO:0000256" key="4">
    <source>
        <dbReference type="ARBA" id="ARBA00022692"/>
    </source>
</evidence>
<dbReference type="CDD" id="cd06261">
    <property type="entry name" value="TM_PBP2"/>
    <property type="match status" value="1"/>
</dbReference>
<feature type="domain" description="ABC transmembrane type-1" evidence="8">
    <location>
        <begin position="90"/>
        <end position="306"/>
    </location>
</feature>
<dbReference type="Proteomes" id="UP001165287">
    <property type="component" value="Unassembled WGS sequence"/>
</dbReference>
<keyword evidence="6 7" id="KW-0472">Membrane</keyword>
<dbReference type="Pfam" id="PF00528">
    <property type="entry name" value="BPD_transp_1"/>
    <property type="match status" value="1"/>
</dbReference>
<evidence type="ECO:0000256" key="1">
    <source>
        <dbReference type="ARBA" id="ARBA00004651"/>
    </source>
</evidence>
<dbReference type="Gene3D" id="1.10.3720.10">
    <property type="entry name" value="MetI-like"/>
    <property type="match status" value="1"/>
</dbReference>
<dbReference type="PANTHER" id="PTHR30193">
    <property type="entry name" value="ABC TRANSPORTER PERMEASE PROTEIN"/>
    <property type="match status" value="1"/>
</dbReference>
<dbReference type="SUPFAM" id="SSF161098">
    <property type="entry name" value="MetI-like"/>
    <property type="match status" value="1"/>
</dbReference>
<dbReference type="InterPro" id="IPR000515">
    <property type="entry name" value="MetI-like"/>
</dbReference>
<dbReference type="InterPro" id="IPR051393">
    <property type="entry name" value="ABC_transporter_permease"/>
</dbReference>
<dbReference type="InterPro" id="IPR035906">
    <property type="entry name" value="MetI-like_sf"/>
</dbReference>
<keyword evidence="5 7" id="KW-1133">Transmembrane helix</keyword>
<name>A0ABS7V0B0_9BACI</name>
<evidence type="ECO:0000256" key="6">
    <source>
        <dbReference type="ARBA" id="ARBA00023136"/>
    </source>
</evidence>
<evidence type="ECO:0000313" key="9">
    <source>
        <dbReference type="EMBL" id="MBZ5753595.1"/>
    </source>
</evidence>
<feature type="transmembrane region" description="Helical" evidence="7">
    <location>
        <begin position="181"/>
        <end position="203"/>
    </location>
</feature>
<feature type="transmembrane region" description="Helical" evidence="7">
    <location>
        <begin position="285"/>
        <end position="309"/>
    </location>
</feature>
<evidence type="ECO:0000256" key="7">
    <source>
        <dbReference type="RuleBase" id="RU363032"/>
    </source>
</evidence>
<dbReference type="PANTHER" id="PTHR30193:SF37">
    <property type="entry name" value="INNER MEMBRANE ABC TRANSPORTER PERMEASE PROTEIN YCJO"/>
    <property type="match status" value="1"/>
</dbReference>
<sequence length="318" mass="36602">MVIKSDIPIHESPKSTEWSQRKIKRKKNWLPYLFILPTVLLIAFWLYKPLLQNLSYTFYDWNMLPGTVPQFVGFENFTTLFSHKDFSIAIYNTLFYIIIMLPFSIIIPLYLANMTQELSKSYRNFYRALLFLPMIVAPVAISIIFQWLLHPTNGLVNNILLQLGLIENGIQFFTNEFWAKFMIALIAGWKMIGFSTLIFSASIGSIDQSYYEAARLDGASKRRMFYTITVPLISPTLMLLLTMSILFANEWTFAFIDVLTSGGPYGSSTNLYYIMYDFAFKDMNVGLSAAASLMFLILFGSIAIILQIITKKVTFYDN</sequence>
<reference evidence="9" key="1">
    <citation type="submission" date="2024-05" db="EMBL/GenBank/DDBJ databases">
        <title>Metabacillus sp. nov., isolated from the rhizosphere soil of tomato plants.</title>
        <authorList>
            <person name="Ma R."/>
        </authorList>
    </citation>
    <scope>NUCLEOTIDE SEQUENCE</scope>
    <source>
        <strain evidence="9">DBTR6</strain>
    </source>
</reference>
<keyword evidence="10" id="KW-1185">Reference proteome</keyword>
<evidence type="ECO:0000259" key="8">
    <source>
        <dbReference type="PROSITE" id="PS50928"/>
    </source>
</evidence>
<comment type="caution">
    <text evidence="9">The sequence shown here is derived from an EMBL/GenBank/DDBJ whole genome shotgun (WGS) entry which is preliminary data.</text>
</comment>